<dbReference type="SMART" id="SM00457">
    <property type="entry name" value="MACPF"/>
    <property type="match status" value="1"/>
</dbReference>
<dbReference type="PANTHER" id="PTHR46096">
    <property type="entry name" value="PERFORIN-1"/>
    <property type="match status" value="1"/>
</dbReference>
<keyword evidence="7" id="KW-1015">Disulfide bond</keyword>
<dbReference type="Gene3D" id="2.60.40.150">
    <property type="entry name" value="C2 domain"/>
    <property type="match status" value="1"/>
</dbReference>
<dbReference type="SUPFAM" id="SSF49562">
    <property type="entry name" value="C2 domain (Calcium/lipid-binding domain, CaLB)"/>
    <property type="match status" value="1"/>
</dbReference>
<dbReference type="InterPro" id="IPR035892">
    <property type="entry name" value="C2_domain_sf"/>
</dbReference>
<proteinExistence type="inferred from homology"/>
<organism evidence="12 13">
    <name type="scientific">Anguilla anguilla</name>
    <name type="common">European freshwater eel</name>
    <name type="synonym">Muraena anguilla</name>
    <dbReference type="NCBI Taxonomy" id="7936"/>
    <lineage>
        <taxon>Eukaryota</taxon>
        <taxon>Metazoa</taxon>
        <taxon>Chordata</taxon>
        <taxon>Craniata</taxon>
        <taxon>Vertebrata</taxon>
        <taxon>Euteleostomi</taxon>
        <taxon>Actinopterygii</taxon>
        <taxon>Neopterygii</taxon>
        <taxon>Teleostei</taxon>
        <taxon>Anguilliformes</taxon>
        <taxon>Anguillidae</taxon>
        <taxon>Anguilla</taxon>
    </lineage>
</organism>
<keyword evidence="4" id="KW-0964">Secreted</keyword>
<dbReference type="AlphaFoldDB" id="A0A9D3RSK0"/>
<dbReference type="PROSITE" id="PS50004">
    <property type="entry name" value="C2"/>
    <property type="match status" value="1"/>
</dbReference>
<dbReference type="InterPro" id="IPR036249">
    <property type="entry name" value="Thioredoxin-like_sf"/>
</dbReference>
<evidence type="ECO:0000256" key="5">
    <source>
        <dbReference type="ARBA" id="ARBA00022852"/>
    </source>
</evidence>
<evidence type="ECO:0000259" key="11">
    <source>
        <dbReference type="PROSITE" id="PS51412"/>
    </source>
</evidence>
<protein>
    <recommendedName>
        <fullName evidence="14">Perforin-1</fullName>
    </recommendedName>
</protein>
<dbReference type="Pfam" id="PF01823">
    <property type="entry name" value="MACPF"/>
    <property type="match status" value="1"/>
</dbReference>
<dbReference type="InterPro" id="IPR020863">
    <property type="entry name" value="MACPF_CS"/>
</dbReference>
<evidence type="ECO:0000259" key="10">
    <source>
        <dbReference type="PROSITE" id="PS50404"/>
    </source>
</evidence>
<keyword evidence="6" id="KW-0472">Membrane</keyword>
<dbReference type="Proteomes" id="UP001044222">
    <property type="component" value="Chromosome 10"/>
</dbReference>
<comment type="similarity">
    <text evidence="3">Belongs to the complement C6/C7/C8/C9 family.</text>
</comment>
<comment type="caution">
    <text evidence="12">The sequence shown here is derived from an EMBL/GenBank/DDBJ whole genome shotgun (WGS) entry which is preliminary data.</text>
</comment>
<keyword evidence="13" id="KW-1185">Reference proteome</keyword>
<dbReference type="PANTHER" id="PTHR46096:SF1">
    <property type="entry name" value="PERFORIN 1.5"/>
    <property type="match status" value="1"/>
</dbReference>
<dbReference type="InterPro" id="IPR000008">
    <property type="entry name" value="C2_dom"/>
</dbReference>
<evidence type="ECO:0000256" key="4">
    <source>
        <dbReference type="ARBA" id="ARBA00022525"/>
    </source>
</evidence>
<accession>A0A9D3RSK0</accession>
<feature type="domain" description="GST N-terminal" evidence="10">
    <location>
        <begin position="634"/>
        <end position="711"/>
    </location>
</feature>
<dbReference type="GO" id="GO:0001913">
    <property type="term" value="P:T cell mediated cytotoxicity"/>
    <property type="evidence" value="ECO:0007669"/>
    <property type="project" value="TreeGrafter"/>
</dbReference>
<dbReference type="InterPro" id="IPR036282">
    <property type="entry name" value="Glutathione-S-Trfase_C_sf"/>
</dbReference>
<evidence type="ECO:0000256" key="2">
    <source>
        <dbReference type="ARBA" id="ARBA00004613"/>
    </source>
</evidence>
<dbReference type="InterPro" id="IPR020864">
    <property type="entry name" value="MACPF"/>
</dbReference>
<dbReference type="SFLD" id="SFLDG01205">
    <property type="entry name" value="AMPS.1"/>
    <property type="match status" value="1"/>
</dbReference>
<evidence type="ECO:0000256" key="3">
    <source>
        <dbReference type="ARBA" id="ARBA00009214"/>
    </source>
</evidence>
<evidence type="ECO:0000256" key="8">
    <source>
        <dbReference type="SAM" id="MobiDB-lite"/>
    </source>
</evidence>
<evidence type="ECO:0000256" key="6">
    <source>
        <dbReference type="ARBA" id="ARBA00023136"/>
    </source>
</evidence>
<sequence>MLKTHRARVGHLTPPLLIRAHGRSLQRGWVAPSRTPLRTALPPGTPSGEKKEQKRGKEGRKEGPTGRTGSDGETERRERWRNGGGGKKRDENKQLGWKMCAMHALVLERPKGLSGLAAALLLLLQVSRCAGCRTGSLSECQAAPFVPGHNLAGEGFDVVRMHRKGAYVIDVRAYLSPNGTCALCENRLQGGRAQKVPASVLDWRPFSRCRKQLSSALHHSVDSLVRSHASLVDSDWGAGLNVEDLGAAILRGSRSEIAQFARAQFSLDKATFATHEISCTHYSYRLADHPTLSGEFSKHLQGLPSEYDDRTSHRYRRVIDTYGTHYIRQVHLGGRVRRITAFRTCLATLQGFSETEIKKCLDIELKMALGFLPANLSLTHKCSSILKDNMTTGFYQGFMTHKIEVLGGEKYFPDVLFNQEPSEAYGSWMSSLYDNPDVVSYSVLPLHHLVGDPAVSANLRRAVLEYIEENKLEAAQSNANTCSPGPNLDHHCCPLRAGLGRLRIVVERAAGLKADVFSQADGFVKVSYGERYEETDVIKNDAHPRWNATYNFGTVELGRQLTFEVWDRDLFFHDFLGQCRIYPERGVHSYSCKLNQGVFYFTYSVTCDQHLTGYRRQKLKIEGQGNFGSAGCMSLYKLIYFNMRGRAELSRYILAYAEIPFQDHRVEWTDWPSLKTSFPLEQLPVLEVDGVELNQSLAIARFLAKEAGLTGTSRLEEAQADAMVESLNDFTLMIPWREEDQELKKQKIDELFDCNAPKLLSFLDKHLGTETGWWATRFVGYEPGSYAQMGVPRPVPSERSVDETGIMGNADGGHPPRANSQQRPHGLFLPARSRLPPLPQVTWADLYWHVCFTTFSVLRPDFASRNPGLCALVDRVGGIPQLARWIQSRPNSQF</sequence>
<dbReference type="GO" id="GO:0051607">
    <property type="term" value="P:defense response to virus"/>
    <property type="evidence" value="ECO:0007669"/>
    <property type="project" value="TreeGrafter"/>
</dbReference>
<feature type="region of interest" description="Disordered" evidence="8">
    <location>
        <begin position="28"/>
        <end position="91"/>
    </location>
</feature>
<dbReference type="SUPFAM" id="SSF52833">
    <property type="entry name" value="Thioredoxin-like"/>
    <property type="match status" value="1"/>
</dbReference>
<dbReference type="Gene3D" id="1.20.1050.130">
    <property type="match status" value="1"/>
</dbReference>
<feature type="domain" description="MACPF" evidence="11">
    <location>
        <begin position="136"/>
        <end position="479"/>
    </location>
</feature>
<dbReference type="InterPro" id="IPR052784">
    <property type="entry name" value="Perforin-1_pore-forming"/>
</dbReference>
<dbReference type="SFLD" id="SFLDS00019">
    <property type="entry name" value="Glutathione_Transferase_(cytos"/>
    <property type="match status" value="1"/>
</dbReference>
<dbReference type="CDD" id="cd03039">
    <property type="entry name" value="GST_N_Sigma_like"/>
    <property type="match status" value="1"/>
</dbReference>
<dbReference type="GO" id="GO:0016020">
    <property type="term" value="C:membrane"/>
    <property type="evidence" value="ECO:0007669"/>
    <property type="project" value="UniProtKB-SubCell"/>
</dbReference>
<dbReference type="PROSITE" id="PS51412">
    <property type="entry name" value="MACPF_2"/>
    <property type="match status" value="1"/>
</dbReference>
<keyword evidence="5" id="KW-0204">Cytolysis</keyword>
<dbReference type="SUPFAM" id="SSF47616">
    <property type="entry name" value="GST C-terminal domain-like"/>
    <property type="match status" value="1"/>
</dbReference>
<dbReference type="FunFam" id="3.40.30.10:FF:000543">
    <property type="entry name" value="Hematopoietic prostaglandin D synthase"/>
    <property type="match status" value="1"/>
</dbReference>
<dbReference type="EMBL" id="JAFIRN010000010">
    <property type="protein sequence ID" value="KAG5841453.1"/>
    <property type="molecule type" value="Genomic_DNA"/>
</dbReference>
<dbReference type="Gene3D" id="1.20.1050.10">
    <property type="match status" value="1"/>
</dbReference>
<dbReference type="SMART" id="SM00239">
    <property type="entry name" value="C2"/>
    <property type="match status" value="1"/>
</dbReference>
<dbReference type="GO" id="GO:0022829">
    <property type="term" value="F:wide pore channel activity"/>
    <property type="evidence" value="ECO:0007669"/>
    <property type="project" value="TreeGrafter"/>
</dbReference>
<comment type="subcellular location">
    <subcellularLocation>
        <location evidence="1">Membrane</location>
    </subcellularLocation>
    <subcellularLocation>
        <location evidence="2">Secreted</location>
    </subcellularLocation>
</comment>
<dbReference type="Pfam" id="PF02798">
    <property type="entry name" value="GST_N"/>
    <property type="match status" value="1"/>
</dbReference>
<dbReference type="Pfam" id="PF00168">
    <property type="entry name" value="C2"/>
    <property type="match status" value="1"/>
</dbReference>
<dbReference type="GO" id="GO:0001771">
    <property type="term" value="P:immunological synapse formation"/>
    <property type="evidence" value="ECO:0007669"/>
    <property type="project" value="TreeGrafter"/>
</dbReference>
<gene>
    <name evidence="12" type="ORF">ANANG_G00199660</name>
</gene>
<evidence type="ECO:0000256" key="1">
    <source>
        <dbReference type="ARBA" id="ARBA00004370"/>
    </source>
</evidence>
<dbReference type="PROSITE" id="PS50404">
    <property type="entry name" value="GST_NTER"/>
    <property type="match status" value="1"/>
</dbReference>
<evidence type="ECO:0008006" key="14">
    <source>
        <dbReference type="Google" id="ProtNLM"/>
    </source>
</evidence>
<dbReference type="SFLD" id="SFLDG00363">
    <property type="entry name" value="AMPS_(cytGST):_Alpha-__Mu-__Pi"/>
    <property type="match status" value="1"/>
</dbReference>
<reference evidence="12" key="1">
    <citation type="submission" date="2021-01" db="EMBL/GenBank/DDBJ databases">
        <title>A chromosome-scale assembly of European eel, Anguilla anguilla.</title>
        <authorList>
            <person name="Henkel C."/>
            <person name="Jong-Raadsen S.A."/>
            <person name="Dufour S."/>
            <person name="Weltzien F.-A."/>
            <person name="Palstra A.P."/>
            <person name="Pelster B."/>
            <person name="Spaink H.P."/>
            <person name="Van Den Thillart G.E."/>
            <person name="Jansen H."/>
            <person name="Zahm M."/>
            <person name="Klopp C."/>
            <person name="Cedric C."/>
            <person name="Louis A."/>
            <person name="Berthelot C."/>
            <person name="Parey E."/>
            <person name="Roest Crollius H."/>
            <person name="Montfort J."/>
            <person name="Robinson-Rechavi M."/>
            <person name="Bucao C."/>
            <person name="Bouchez O."/>
            <person name="Gislard M."/>
            <person name="Lluch J."/>
            <person name="Milhes M."/>
            <person name="Lampietro C."/>
            <person name="Lopez Roques C."/>
            <person name="Donnadieu C."/>
            <person name="Braasch I."/>
            <person name="Desvignes T."/>
            <person name="Postlethwait J."/>
            <person name="Bobe J."/>
            <person name="Guiguen Y."/>
            <person name="Dirks R."/>
        </authorList>
    </citation>
    <scope>NUCLEOTIDE SEQUENCE</scope>
    <source>
        <strain evidence="12">Tag_6206</strain>
        <tissue evidence="12">Liver</tissue>
    </source>
</reference>
<evidence type="ECO:0000256" key="7">
    <source>
        <dbReference type="ARBA" id="ARBA00023157"/>
    </source>
</evidence>
<dbReference type="GO" id="GO:0005576">
    <property type="term" value="C:extracellular region"/>
    <property type="evidence" value="ECO:0007669"/>
    <property type="project" value="UniProtKB-SubCell"/>
</dbReference>
<dbReference type="InterPro" id="IPR004045">
    <property type="entry name" value="Glutathione_S-Trfase_N"/>
</dbReference>
<feature type="compositionally biased region" description="Basic and acidic residues" evidence="8">
    <location>
        <begin position="48"/>
        <end position="64"/>
    </location>
</feature>
<dbReference type="PROSITE" id="PS00279">
    <property type="entry name" value="MACPF_1"/>
    <property type="match status" value="1"/>
</dbReference>
<evidence type="ECO:0000313" key="12">
    <source>
        <dbReference type="EMBL" id="KAG5841453.1"/>
    </source>
</evidence>
<dbReference type="InterPro" id="IPR040079">
    <property type="entry name" value="Glutathione_S-Trfase"/>
</dbReference>
<feature type="domain" description="C2" evidence="9">
    <location>
        <begin position="482"/>
        <end position="599"/>
    </location>
</feature>
<evidence type="ECO:0000313" key="13">
    <source>
        <dbReference type="Proteomes" id="UP001044222"/>
    </source>
</evidence>
<evidence type="ECO:0000259" key="9">
    <source>
        <dbReference type="PROSITE" id="PS50004"/>
    </source>
</evidence>
<dbReference type="GO" id="GO:0031640">
    <property type="term" value="P:killing of cells of another organism"/>
    <property type="evidence" value="ECO:0007669"/>
    <property type="project" value="UniProtKB-KW"/>
</dbReference>
<feature type="compositionally biased region" description="Basic and acidic residues" evidence="8">
    <location>
        <begin position="73"/>
        <end position="91"/>
    </location>
</feature>
<name>A0A9D3RSK0_ANGAN</name>